<evidence type="ECO:0000256" key="5">
    <source>
        <dbReference type="ARBA" id="ARBA00022617"/>
    </source>
</evidence>
<evidence type="ECO:0000256" key="4">
    <source>
        <dbReference type="ARBA" id="ARBA00022531"/>
    </source>
</evidence>
<organism evidence="10 11">
    <name type="scientific">Compostibacter hankyongensis</name>
    <dbReference type="NCBI Taxonomy" id="1007089"/>
    <lineage>
        <taxon>Bacteria</taxon>
        <taxon>Pseudomonadati</taxon>
        <taxon>Bacteroidota</taxon>
        <taxon>Chitinophagia</taxon>
        <taxon>Chitinophagales</taxon>
        <taxon>Chitinophagaceae</taxon>
        <taxon>Compostibacter</taxon>
    </lineage>
</organism>
<protein>
    <recommendedName>
        <fullName evidence="2">Photosynthetic reaction center cytochrome c subunit</fullName>
    </recommendedName>
</protein>
<dbReference type="NCBIfam" id="NF033196">
    <property type="entry name" value="c_type_nonphoto"/>
    <property type="match status" value="1"/>
</dbReference>
<evidence type="ECO:0000256" key="2">
    <source>
        <dbReference type="ARBA" id="ARBA00015978"/>
    </source>
</evidence>
<keyword evidence="8" id="KW-0408">Iron</keyword>
<evidence type="ECO:0000256" key="9">
    <source>
        <dbReference type="SAM" id="SignalP"/>
    </source>
</evidence>
<evidence type="ECO:0000313" key="11">
    <source>
        <dbReference type="Proteomes" id="UP001501207"/>
    </source>
</evidence>
<evidence type="ECO:0000256" key="3">
    <source>
        <dbReference type="ARBA" id="ARBA00022448"/>
    </source>
</evidence>
<keyword evidence="5" id="KW-0349">Heme</keyword>
<sequence>MFMTHRKKWLAGLAIVGIMSFASLSFRDAAPPKPHKPQNLKVLPKDIDHMALIKIMHDFCDALDFKCGDCHAKSTTKPGDLDFASDANPHKDVARNMMRMVKKINGKHFKVKGSFAENFVNNKYEVTCYSCHHGSEHPAKEAPAVKK</sequence>
<name>A0ABP8FFS8_9BACT</name>
<comment type="function">
    <text evidence="1">The reaction center of purple bacteria contains a tightly bound cytochrome molecule which re-reduces the photo oxidized primary electron donor.</text>
</comment>
<feature type="signal peptide" evidence="9">
    <location>
        <begin position="1"/>
        <end position="29"/>
    </location>
</feature>
<evidence type="ECO:0000256" key="8">
    <source>
        <dbReference type="ARBA" id="ARBA00023004"/>
    </source>
</evidence>
<dbReference type="SUPFAM" id="SSF48695">
    <property type="entry name" value="Multiheme cytochromes"/>
    <property type="match status" value="1"/>
</dbReference>
<keyword evidence="6" id="KW-0479">Metal-binding</keyword>
<dbReference type="Proteomes" id="UP001501207">
    <property type="component" value="Unassembled WGS sequence"/>
</dbReference>
<keyword evidence="3" id="KW-0813">Transport</keyword>
<dbReference type="EMBL" id="BAABFN010000001">
    <property type="protein sequence ID" value="GAA4302820.1"/>
    <property type="molecule type" value="Genomic_DNA"/>
</dbReference>
<keyword evidence="9" id="KW-0732">Signal</keyword>
<dbReference type="Pfam" id="PF02276">
    <property type="entry name" value="CytoC_RC"/>
    <property type="match status" value="1"/>
</dbReference>
<keyword evidence="7" id="KW-0249">Electron transport</keyword>
<gene>
    <name evidence="10" type="ORF">GCM10023143_05520</name>
</gene>
<comment type="caution">
    <text evidence="10">The sequence shown here is derived from an EMBL/GenBank/DDBJ whole genome shotgun (WGS) entry which is preliminary data.</text>
</comment>
<reference evidence="11" key="1">
    <citation type="journal article" date="2019" name="Int. J. Syst. Evol. Microbiol.">
        <title>The Global Catalogue of Microorganisms (GCM) 10K type strain sequencing project: providing services to taxonomists for standard genome sequencing and annotation.</title>
        <authorList>
            <consortium name="The Broad Institute Genomics Platform"/>
            <consortium name="The Broad Institute Genome Sequencing Center for Infectious Disease"/>
            <person name="Wu L."/>
            <person name="Ma J."/>
        </authorList>
    </citation>
    <scope>NUCLEOTIDE SEQUENCE [LARGE SCALE GENOMIC DNA]</scope>
    <source>
        <strain evidence="11">JCM 17664</strain>
    </source>
</reference>
<keyword evidence="4" id="KW-0602">Photosynthesis</keyword>
<proteinExistence type="predicted"/>
<dbReference type="InterPro" id="IPR003158">
    <property type="entry name" value="Photosyn_RC_cyt_c-su"/>
</dbReference>
<accession>A0ABP8FFS8</accession>
<evidence type="ECO:0000256" key="1">
    <source>
        <dbReference type="ARBA" id="ARBA00003196"/>
    </source>
</evidence>
<feature type="chain" id="PRO_5046063480" description="Photosynthetic reaction center cytochrome c subunit" evidence="9">
    <location>
        <begin position="30"/>
        <end position="147"/>
    </location>
</feature>
<keyword evidence="11" id="KW-1185">Reference proteome</keyword>
<dbReference type="InterPro" id="IPR023119">
    <property type="entry name" value="Multihaem_cyt_PRC_cyt_su-like"/>
</dbReference>
<dbReference type="InterPro" id="IPR036280">
    <property type="entry name" value="Multihaem_cyt_sf"/>
</dbReference>
<evidence type="ECO:0000313" key="10">
    <source>
        <dbReference type="EMBL" id="GAA4302820.1"/>
    </source>
</evidence>
<evidence type="ECO:0000256" key="6">
    <source>
        <dbReference type="ARBA" id="ARBA00022723"/>
    </source>
</evidence>
<evidence type="ECO:0000256" key="7">
    <source>
        <dbReference type="ARBA" id="ARBA00022982"/>
    </source>
</evidence>
<dbReference type="Gene3D" id="1.10.468.10">
    <property type="entry name" value="Photosynthetic Reaction Center, subunit C, domain 2"/>
    <property type="match status" value="1"/>
</dbReference>